<evidence type="ECO:0000256" key="2">
    <source>
        <dbReference type="ARBA" id="ARBA00022980"/>
    </source>
</evidence>
<dbReference type="InterPro" id="IPR014726">
    <property type="entry name" value="Ribosomal_uL2_dom3"/>
</dbReference>
<organism evidence="7 8">
    <name type="scientific">Stereocaulon virgatum</name>
    <dbReference type="NCBI Taxonomy" id="373712"/>
    <lineage>
        <taxon>Eukaryota</taxon>
        <taxon>Fungi</taxon>
        <taxon>Dikarya</taxon>
        <taxon>Ascomycota</taxon>
        <taxon>Pezizomycotina</taxon>
        <taxon>Lecanoromycetes</taxon>
        <taxon>OSLEUM clade</taxon>
        <taxon>Lecanoromycetidae</taxon>
        <taxon>Lecanorales</taxon>
        <taxon>Lecanorineae</taxon>
        <taxon>Stereocaulaceae</taxon>
        <taxon>Stereocaulon</taxon>
    </lineage>
</organism>
<evidence type="ECO:0000256" key="3">
    <source>
        <dbReference type="ARBA" id="ARBA00023274"/>
    </source>
</evidence>
<evidence type="ECO:0000256" key="4">
    <source>
        <dbReference type="SAM" id="MobiDB-lite"/>
    </source>
</evidence>
<feature type="region of interest" description="Disordered" evidence="4">
    <location>
        <begin position="324"/>
        <end position="388"/>
    </location>
</feature>
<dbReference type="InterPro" id="IPR002171">
    <property type="entry name" value="Ribosomal_uL2"/>
</dbReference>
<feature type="compositionally biased region" description="Polar residues" evidence="4">
    <location>
        <begin position="340"/>
        <end position="355"/>
    </location>
</feature>
<comment type="caution">
    <text evidence="7">The sequence shown here is derived from an EMBL/GenBank/DDBJ whole genome shotgun (WGS) entry which is preliminary data.</text>
</comment>
<comment type="similarity">
    <text evidence="1">Belongs to the universal ribosomal protein uL2 family.</text>
</comment>
<dbReference type="Gene3D" id="2.40.50.140">
    <property type="entry name" value="Nucleic acid-binding proteins"/>
    <property type="match status" value="1"/>
</dbReference>
<keyword evidence="3" id="KW-0687">Ribonucleoprotein</keyword>
<dbReference type="NCBIfam" id="TIGR01171">
    <property type="entry name" value="rplB_bact"/>
    <property type="match status" value="1"/>
</dbReference>
<dbReference type="PANTHER" id="PTHR13691:SF5">
    <property type="entry name" value="LARGE RIBOSOMAL SUBUNIT PROTEIN UL2M"/>
    <property type="match status" value="1"/>
</dbReference>
<proteinExistence type="inferred from homology"/>
<dbReference type="Gene3D" id="4.10.950.10">
    <property type="entry name" value="Ribosomal protein L2, domain 3"/>
    <property type="match status" value="1"/>
</dbReference>
<dbReference type="SMART" id="SM01383">
    <property type="entry name" value="Ribosomal_L2"/>
    <property type="match status" value="1"/>
</dbReference>
<evidence type="ECO:0008006" key="9">
    <source>
        <dbReference type="Google" id="ProtNLM"/>
    </source>
</evidence>
<dbReference type="Pfam" id="PF00181">
    <property type="entry name" value="Ribosomal_L2_N"/>
    <property type="match status" value="1"/>
</dbReference>
<evidence type="ECO:0000259" key="6">
    <source>
        <dbReference type="SMART" id="SM01383"/>
    </source>
</evidence>
<feature type="region of interest" description="Disordered" evidence="4">
    <location>
        <begin position="42"/>
        <end position="63"/>
    </location>
</feature>
<dbReference type="InterPro" id="IPR014722">
    <property type="entry name" value="Rib_uL2_dom2"/>
</dbReference>
<feature type="domain" description="Large ribosomal subunit protein uL2 RNA-binding" evidence="6">
    <location>
        <begin position="111"/>
        <end position="190"/>
    </location>
</feature>
<dbReference type="InterPro" id="IPR012340">
    <property type="entry name" value="NA-bd_OB-fold"/>
</dbReference>
<name>A0ABR4ADM1_9LECA</name>
<dbReference type="InterPro" id="IPR022669">
    <property type="entry name" value="Ribosomal_uL2_C"/>
</dbReference>
<accession>A0ABR4ADM1</accession>
<dbReference type="PROSITE" id="PS00467">
    <property type="entry name" value="RIBOSOMAL_L2"/>
    <property type="match status" value="1"/>
</dbReference>
<evidence type="ECO:0000259" key="5">
    <source>
        <dbReference type="SMART" id="SM01382"/>
    </source>
</evidence>
<dbReference type="InterPro" id="IPR022666">
    <property type="entry name" value="Ribosomal_uL2_RNA-bd_dom"/>
</dbReference>
<dbReference type="PANTHER" id="PTHR13691">
    <property type="entry name" value="RIBOSOMAL PROTEIN L2"/>
    <property type="match status" value="1"/>
</dbReference>
<dbReference type="EMBL" id="JBEFKJ010000011">
    <property type="protein sequence ID" value="KAL2043600.1"/>
    <property type="molecule type" value="Genomic_DNA"/>
</dbReference>
<dbReference type="SMART" id="SM01382">
    <property type="entry name" value="Ribosomal_L2_C"/>
    <property type="match status" value="1"/>
</dbReference>
<sequence>MGTLKMLQPRIFTRLSLHRCQCFCTFPRRLIHSYATELLPPKASSRATNEPLGVQSHPSLTPEEPSAAILRTYKPRTPGVRHLKRPINDHLYKGRPHLPLTFARKGQHLGGRNSHTGRITVRHRGGGAKRRIRVVDYHRMEPGKHLVERIEYDPNRSAHIALLSRSVGQTRTYSYIVAPHGMRAGEEVESFRQGIPSHLVRELGGTADAGMIAAKTAFRGNCMPLHMIPPGTIIYNVGLKKGGGAQLCRSAGTFATVVSKGEGDPKKAVYVNVKLKSGEVRRIHEDCCATIGTASNVNFNRRQLGKAGRKRWLGIRPTVRGVAMNAEDHPHGGGRGKSKGNVNPVSIWGQLTKSGYKTRKKANINRYVVTPRPRSTETKAKAKRKSKN</sequence>
<dbReference type="Proteomes" id="UP001590950">
    <property type="component" value="Unassembled WGS sequence"/>
</dbReference>
<dbReference type="Pfam" id="PF03947">
    <property type="entry name" value="Ribosomal_L2_C"/>
    <property type="match status" value="1"/>
</dbReference>
<dbReference type="SUPFAM" id="SSF50249">
    <property type="entry name" value="Nucleic acid-binding proteins"/>
    <property type="match status" value="1"/>
</dbReference>
<dbReference type="SUPFAM" id="SSF50104">
    <property type="entry name" value="Translation proteins SH3-like domain"/>
    <property type="match status" value="1"/>
</dbReference>
<dbReference type="InterPro" id="IPR022671">
    <property type="entry name" value="Ribosomal_uL2_CS"/>
</dbReference>
<feature type="domain" description="Large ribosomal subunit protein uL2 C-terminal" evidence="5">
    <location>
        <begin position="217"/>
        <end position="351"/>
    </location>
</feature>
<dbReference type="InterPro" id="IPR005880">
    <property type="entry name" value="Ribosomal_uL2_bac/org-type"/>
</dbReference>
<dbReference type="InterPro" id="IPR008991">
    <property type="entry name" value="Translation_prot_SH3-like_sf"/>
</dbReference>
<gene>
    <name evidence="7" type="ORF">N7G274_003907</name>
</gene>
<evidence type="ECO:0000313" key="7">
    <source>
        <dbReference type="EMBL" id="KAL2043600.1"/>
    </source>
</evidence>
<evidence type="ECO:0000313" key="8">
    <source>
        <dbReference type="Proteomes" id="UP001590950"/>
    </source>
</evidence>
<reference evidence="7 8" key="1">
    <citation type="submission" date="2024-09" db="EMBL/GenBank/DDBJ databases">
        <title>Rethinking Asexuality: The Enigmatic Case of Functional Sexual Genes in Lepraria (Stereocaulaceae).</title>
        <authorList>
            <person name="Doellman M."/>
            <person name="Sun Y."/>
            <person name="Barcenas-Pena A."/>
            <person name="Lumbsch H.T."/>
            <person name="Grewe F."/>
        </authorList>
    </citation>
    <scope>NUCLEOTIDE SEQUENCE [LARGE SCALE GENOMIC DNA]</scope>
    <source>
        <strain evidence="7 8">Mercado 3170</strain>
    </source>
</reference>
<protein>
    <recommendedName>
        <fullName evidence="9">Ribosomal protein L2</fullName>
    </recommendedName>
</protein>
<keyword evidence="2" id="KW-0689">Ribosomal protein</keyword>
<keyword evidence="8" id="KW-1185">Reference proteome</keyword>
<evidence type="ECO:0000256" key="1">
    <source>
        <dbReference type="ARBA" id="ARBA00005636"/>
    </source>
</evidence>
<dbReference type="Gene3D" id="2.30.30.30">
    <property type="match status" value="1"/>
</dbReference>